<evidence type="ECO:0000256" key="4">
    <source>
        <dbReference type="ARBA" id="ARBA00023136"/>
    </source>
</evidence>
<feature type="transmembrane region" description="Helical" evidence="6">
    <location>
        <begin position="687"/>
        <end position="705"/>
    </location>
</feature>
<keyword evidence="3 6" id="KW-1133">Transmembrane helix</keyword>
<dbReference type="Proteomes" id="UP001583172">
    <property type="component" value="Unassembled WGS sequence"/>
</dbReference>
<dbReference type="InterPro" id="IPR011701">
    <property type="entry name" value="MFS"/>
</dbReference>
<feature type="transmembrane region" description="Helical" evidence="6">
    <location>
        <begin position="54"/>
        <end position="75"/>
    </location>
</feature>
<feature type="transmembrane region" description="Helical" evidence="6">
    <location>
        <begin position="155"/>
        <end position="177"/>
    </location>
</feature>
<evidence type="ECO:0000313" key="8">
    <source>
        <dbReference type="EMBL" id="KAL1838442.1"/>
    </source>
</evidence>
<dbReference type="CDD" id="cd16074">
    <property type="entry name" value="OCRE"/>
    <property type="match status" value="1"/>
</dbReference>
<feature type="transmembrane region" description="Helical" evidence="6">
    <location>
        <begin position="744"/>
        <end position="763"/>
    </location>
</feature>
<gene>
    <name evidence="8" type="ORF">VTJ49DRAFT_2665</name>
</gene>
<keyword evidence="9" id="KW-1185">Reference proteome</keyword>
<sequence>MEAWKKAFKMTPEEVRDASPPGTVELREDDTLVLVPAPTADPADPLNWAAWRKAVCMLTVAFYAFVANFVSASMAPALPMWNRAFPHDRRQMHDLSMLVAFNVLMVGLGNVVWVPFANVLGRRHALFLSTGLLAAATVVGLHVPGFRMTMVVRILQGLGSSASETIVPAVVGDLFFVHERGRWMALYTACLTSGSVIGGISGGYIASNMGWNGLYLVTGILSGVAHGLTILFVPESMYDRPQNPPRAPEQPRNGDQAPTSGDALTATRPTAEMDPPGSESMPGFNPCLSLGTLPDWRLSIPSFRLSGSIRLSSLSRFSGFSGRFTTGMDSPTPSHQFHISRPNTIEMEILNWFQDMLPADRRRVSDTDNGEPEPERVESARLSALHRLTGEDGHDASPDPDPYTLTGTTATGSGTTSRRHRSSSGPANYIYDAATGNFYDPETDYWYDPRTNNFYPPRIGRLPPPRPIRARDMGLGDFPSPVPRPLPLNLSRAPGHRSELIAHHQRQQRAQLAQQLAQNRRAHLNAPNNPNLPPREFPAYTFLRSLKFSPYRGHVLRQLAKPWTTLLLPATWVIMLQYGGLVGGVAVVSTVGPQILSAPPYRWGKHAGLLFVGALVGILLGGLCTGLVADRWVAKAAKQAENGRVEPEERVGIMLPALAVGTAGLVVFGFCARFPTGLGYVGLETAFAMLAFALAQVPSIWFGYLIDSFDNLASDCFTMICILRGLIPFAWTFFVAQWVEKDGYLIPFVGFGCILGAFGLLTIPIQVWGKRMRIATAGYVMRSQR</sequence>
<feature type="transmembrane region" description="Helical" evidence="6">
    <location>
        <begin position="651"/>
        <end position="675"/>
    </location>
</feature>
<protein>
    <recommendedName>
        <fullName evidence="7">OCRE domain-containing protein</fullName>
    </recommendedName>
</protein>
<dbReference type="PANTHER" id="PTHR23502:SF181">
    <property type="entry name" value="MAJOR FACILITATOR SUPERFAMILY (MFS) PROFILE DOMAIN-CONTAINING PROTEIN"/>
    <property type="match status" value="1"/>
</dbReference>
<dbReference type="InterPro" id="IPR041591">
    <property type="entry name" value="OCRE"/>
</dbReference>
<dbReference type="Pfam" id="PF17780">
    <property type="entry name" value="OCRE"/>
    <property type="match status" value="1"/>
</dbReference>
<feature type="region of interest" description="Disordered" evidence="5">
    <location>
        <begin position="239"/>
        <end position="281"/>
    </location>
</feature>
<dbReference type="SUPFAM" id="SSF103473">
    <property type="entry name" value="MFS general substrate transporter"/>
    <property type="match status" value="2"/>
</dbReference>
<evidence type="ECO:0000256" key="6">
    <source>
        <dbReference type="SAM" id="Phobius"/>
    </source>
</evidence>
<evidence type="ECO:0000256" key="2">
    <source>
        <dbReference type="ARBA" id="ARBA00022692"/>
    </source>
</evidence>
<feature type="domain" description="OCRE" evidence="7">
    <location>
        <begin position="427"/>
        <end position="460"/>
    </location>
</feature>
<comment type="subcellular location">
    <subcellularLocation>
        <location evidence="1">Membrane</location>
        <topology evidence="1">Multi-pass membrane protein</topology>
    </subcellularLocation>
</comment>
<evidence type="ECO:0000259" key="7">
    <source>
        <dbReference type="Pfam" id="PF17780"/>
    </source>
</evidence>
<feature type="transmembrane region" description="Helical" evidence="6">
    <location>
        <begin position="184"/>
        <end position="207"/>
    </location>
</feature>
<dbReference type="PANTHER" id="PTHR23502">
    <property type="entry name" value="MAJOR FACILITATOR SUPERFAMILY"/>
    <property type="match status" value="1"/>
</dbReference>
<feature type="transmembrane region" description="Helical" evidence="6">
    <location>
        <begin position="213"/>
        <end position="233"/>
    </location>
</feature>
<keyword evidence="4 6" id="KW-0472">Membrane</keyword>
<dbReference type="InterPro" id="IPR036259">
    <property type="entry name" value="MFS_trans_sf"/>
</dbReference>
<feature type="compositionally biased region" description="Low complexity" evidence="5">
    <location>
        <begin position="404"/>
        <end position="416"/>
    </location>
</feature>
<comment type="caution">
    <text evidence="8">The sequence shown here is derived from an EMBL/GenBank/DDBJ whole genome shotgun (WGS) entry which is preliminary data.</text>
</comment>
<feature type="transmembrane region" description="Helical" evidence="6">
    <location>
        <begin position="608"/>
        <end position="630"/>
    </location>
</feature>
<evidence type="ECO:0000256" key="5">
    <source>
        <dbReference type="SAM" id="MobiDB-lite"/>
    </source>
</evidence>
<feature type="transmembrane region" description="Helical" evidence="6">
    <location>
        <begin position="125"/>
        <end position="143"/>
    </location>
</feature>
<organism evidence="8 9">
    <name type="scientific">Humicola insolens</name>
    <name type="common">Soft-rot fungus</name>
    <dbReference type="NCBI Taxonomy" id="85995"/>
    <lineage>
        <taxon>Eukaryota</taxon>
        <taxon>Fungi</taxon>
        <taxon>Dikarya</taxon>
        <taxon>Ascomycota</taxon>
        <taxon>Pezizomycotina</taxon>
        <taxon>Sordariomycetes</taxon>
        <taxon>Sordariomycetidae</taxon>
        <taxon>Sordariales</taxon>
        <taxon>Chaetomiaceae</taxon>
        <taxon>Mycothermus</taxon>
    </lineage>
</organism>
<feature type="region of interest" description="Disordered" evidence="5">
    <location>
        <begin position="390"/>
        <end position="428"/>
    </location>
</feature>
<dbReference type="EMBL" id="JAZGSY010000214">
    <property type="protein sequence ID" value="KAL1838442.1"/>
    <property type="molecule type" value="Genomic_DNA"/>
</dbReference>
<keyword evidence="2 6" id="KW-0812">Transmembrane</keyword>
<feature type="transmembrane region" description="Helical" evidence="6">
    <location>
        <begin position="717"/>
        <end position="738"/>
    </location>
</feature>
<accession>A0ABR3VA63</accession>
<dbReference type="Gene3D" id="1.20.1250.20">
    <property type="entry name" value="MFS general substrate transporter like domains"/>
    <property type="match status" value="2"/>
</dbReference>
<name>A0ABR3VA63_HUMIN</name>
<evidence type="ECO:0000256" key="3">
    <source>
        <dbReference type="ARBA" id="ARBA00022989"/>
    </source>
</evidence>
<dbReference type="Pfam" id="PF07690">
    <property type="entry name" value="MFS_1"/>
    <property type="match status" value="1"/>
</dbReference>
<evidence type="ECO:0000256" key="1">
    <source>
        <dbReference type="ARBA" id="ARBA00004141"/>
    </source>
</evidence>
<feature type="transmembrane region" description="Helical" evidence="6">
    <location>
        <begin position="566"/>
        <end position="588"/>
    </location>
</feature>
<proteinExistence type="predicted"/>
<feature type="transmembrane region" description="Helical" evidence="6">
    <location>
        <begin position="95"/>
        <end position="113"/>
    </location>
</feature>
<evidence type="ECO:0000313" key="9">
    <source>
        <dbReference type="Proteomes" id="UP001583172"/>
    </source>
</evidence>
<reference evidence="8 9" key="1">
    <citation type="journal article" date="2024" name="Commun. Biol.">
        <title>Comparative genomic analysis of thermophilic fungi reveals convergent evolutionary adaptations and gene losses.</title>
        <authorList>
            <person name="Steindorff A.S."/>
            <person name="Aguilar-Pontes M.V."/>
            <person name="Robinson A.J."/>
            <person name="Andreopoulos B."/>
            <person name="LaButti K."/>
            <person name="Kuo A."/>
            <person name="Mondo S."/>
            <person name="Riley R."/>
            <person name="Otillar R."/>
            <person name="Haridas S."/>
            <person name="Lipzen A."/>
            <person name="Grimwood J."/>
            <person name="Schmutz J."/>
            <person name="Clum A."/>
            <person name="Reid I.D."/>
            <person name="Moisan M.C."/>
            <person name="Butler G."/>
            <person name="Nguyen T.T.M."/>
            <person name="Dewar K."/>
            <person name="Conant G."/>
            <person name="Drula E."/>
            <person name="Henrissat B."/>
            <person name="Hansel C."/>
            <person name="Singer S."/>
            <person name="Hutchinson M.I."/>
            <person name="de Vries R.P."/>
            <person name="Natvig D.O."/>
            <person name="Powell A.J."/>
            <person name="Tsang A."/>
            <person name="Grigoriev I.V."/>
        </authorList>
    </citation>
    <scope>NUCLEOTIDE SEQUENCE [LARGE SCALE GENOMIC DNA]</scope>
    <source>
        <strain evidence="8 9">CBS 620.91</strain>
    </source>
</reference>